<dbReference type="InterPro" id="IPR050683">
    <property type="entry name" value="Bact_Polysacc_Export_ATP-bd"/>
</dbReference>
<dbReference type="PROSITE" id="PS00211">
    <property type="entry name" value="ABC_TRANSPORTER_1"/>
    <property type="match status" value="1"/>
</dbReference>
<organism evidence="6 7">
    <name type="scientific">Permianibacter aggregans</name>
    <dbReference type="NCBI Taxonomy" id="1510150"/>
    <lineage>
        <taxon>Bacteria</taxon>
        <taxon>Pseudomonadati</taxon>
        <taxon>Pseudomonadota</taxon>
        <taxon>Gammaproteobacteria</taxon>
        <taxon>Pseudomonadales</taxon>
        <taxon>Pseudomonadaceae</taxon>
        <taxon>Permianibacter</taxon>
    </lineage>
</organism>
<dbReference type="Pfam" id="PF00005">
    <property type="entry name" value="ABC_tran"/>
    <property type="match status" value="1"/>
</dbReference>
<evidence type="ECO:0000313" key="7">
    <source>
        <dbReference type="Proteomes" id="UP000295375"/>
    </source>
</evidence>
<keyword evidence="7" id="KW-1185">Reference proteome</keyword>
<dbReference type="InterPro" id="IPR015860">
    <property type="entry name" value="ABC_transpr_TagH-like"/>
</dbReference>
<reference evidence="6 7" key="1">
    <citation type="submission" date="2019-03" db="EMBL/GenBank/DDBJ databases">
        <title>Genomic Encyclopedia of Type Strains, Phase IV (KMG-IV): sequencing the most valuable type-strain genomes for metagenomic binning, comparative biology and taxonomic classification.</title>
        <authorList>
            <person name="Goeker M."/>
        </authorList>
    </citation>
    <scope>NUCLEOTIDE SEQUENCE [LARGE SCALE GENOMIC DNA]</scope>
    <source>
        <strain evidence="6 7">DSM 103792</strain>
    </source>
</reference>
<dbReference type="InterPro" id="IPR003439">
    <property type="entry name" value="ABC_transporter-like_ATP-bd"/>
</dbReference>
<dbReference type="PANTHER" id="PTHR46743">
    <property type="entry name" value="TEICHOIC ACIDS EXPORT ATP-BINDING PROTEIN TAGH"/>
    <property type="match status" value="1"/>
</dbReference>
<evidence type="ECO:0000256" key="1">
    <source>
        <dbReference type="ARBA" id="ARBA00005417"/>
    </source>
</evidence>
<dbReference type="SUPFAM" id="SSF52540">
    <property type="entry name" value="P-loop containing nucleoside triphosphate hydrolases"/>
    <property type="match status" value="1"/>
</dbReference>
<evidence type="ECO:0000313" key="6">
    <source>
        <dbReference type="EMBL" id="TDQ51112.1"/>
    </source>
</evidence>
<keyword evidence="2" id="KW-0813">Transport</keyword>
<gene>
    <name evidence="6" type="ORF">EV696_10181</name>
</gene>
<accession>A0A4R6UV70</accession>
<dbReference type="PROSITE" id="PS50893">
    <property type="entry name" value="ABC_TRANSPORTER_2"/>
    <property type="match status" value="1"/>
</dbReference>
<dbReference type="Gene3D" id="3.40.50.300">
    <property type="entry name" value="P-loop containing nucleotide triphosphate hydrolases"/>
    <property type="match status" value="1"/>
</dbReference>
<dbReference type="GO" id="GO:0016020">
    <property type="term" value="C:membrane"/>
    <property type="evidence" value="ECO:0007669"/>
    <property type="project" value="InterPro"/>
</dbReference>
<evidence type="ECO:0000256" key="4">
    <source>
        <dbReference type="ARBA" id="ARBA00022840"/>
    </source>
</evidence>
<dbReference type="InterPro" id="IPR027417">
    <property type="entry name" value="P-loop_NTPase"/>
</dbReference>
<dbReference type="GO" id="GO:0016887">
    <property type="term" value="F:ATP hydrolysis activity"/>
    <property type="evidence" value="ECO:0007669"/>
    <property type="project" value="InterPro"/>
</dbReference>
<dbReference type="InterPro" id="IPR003593">
    <property type="entry name" value="AAA+_ATPase"/>
</dbReference>
<dbReference type="GO" id="GO:0005524">
    <property type="term" value="F:ATP binding"/>
    <property type="evidence" value="ECO:0007669"/>
    <property type="project" value="UniProtKB-KW"/>
</dbReference>
<proteinExistence type="inferred from homology"/>
<dbReference type="CDD" id="cd03220">
    <property type="entry name" value="ABC_KpsT_Wzt"/>
    <property type="match status" value="1"/>
</dbReference>
<dbReference type="InterPro" id="IPR017871">
    <property type="entry name" value="ABC_transporter-like_CS"/>
</dbReference>
<evidence type="ECO:0000256" key="2">
    <source>
        <dbReference type="ARBA" id="ARBA00022448"/>
    </source>
</evidence>
<feature type="domain" description="ABC transporter" evidence="5">
    <location>
        <begin position="23"/>
        <end position="248"/>
    </location>
</feature>
<evidence type="ECO:0000256" key="3">
    <source>
        <dbReference type="ARBA" id="ARBA00022741"/>
    </source>
</evidence>
<dbReference type="SMART" id="SM00382">
    <property type="entry name" value="AAA"/>
    <property type="match status" value="1"/>
</dbReference>
<dbReference type="AlphaFoldDB" id="A0A4R6UV70"/>
<keyword evidence="3" id="KW-0547">Nucleotide-binding</keyword>
<sequence length="249" mass="26846">MAKIIVKNLTLDYPIVGVSSRSLKNRIIGAATGGMVSGGESVRVVRALNNVNFELNDGDRLALIGHNGAGKSTLLRVLAGIFEPSFGSVSVSGRVVSTLNLNLGMESEATGIENIVSRGLLLGMPRAEINSHLEEIACFTELGEFLDMPVRIYSSGMLTRLAFGTVTAMQADVLLMDEVIGTGDASFMDKAERRLNAFMQNSKILVLASHSESVLKKFCNKGLLLDHGNQVRFGEIGEVIAEYEKVRSR</sequence>
<comment type="similarity">
    <text evidence="1">Belongs to the ABC transporter superfamily.</text>
</comment>
<name>A0A4R6UV70_9GAMM</name>
<dbReference type="OrthoDB" id="9778870at2"/>
<keyword evidence="4 6" id="KW-0067">ATP-binding</keyword>
<dbReference type="EMBL" id="SNYM01000001">
    <property type="protein sequence ID" value="TDQ51112.1"/>
    <property type="molecule type" value="Genomic_DNA"/>
</dbReference>
<dbReference type="PANTHER" id="PTHR46743:SF2">
    <property type="entry name" value="TEICHOIC ACIDS EXPORT ATP-BINDING PROTEIN TAGH"/>
    <property type="match status" value="1"/>
</dbReference>
<dbReference type="RefSeq" id="WP_133586967.1">
    <property type="nucleotide sequence ID" value="NZ_CP037953.1"/>
</dbReference>
<dbReference type="GO" id="GO:0140359">
    <property type="term" value="F:ABC-type transporter activity"/>
    <property type="evidence" value="ECO:0007669"/>
    <property type="project" value="InterPro"/>
</dbReference>
<comment type="caution">
    <text evidence="6">The sequence shown here is derived from an EMBL/GenBank/DDBJ whole genome shotgun (WGS) entry which is preliminary data.</text>
</comment>
<protein>
    <submittedName>
        <fullName evidence="6">ABC-2 type transport system ATP-binding protein/lipopolysaccharide transport system ATP-binding protein</fullName>
    </submittedName>
</protein>
<evidence type="ECO:0000259" key="5">
    <source>
        <dbReference type="PROSITE" id="PS50893"/>
    </source>
</evidence>
<dbReference type="Proteomes" id="UP000295375">
    <property type="component" value="Unassembled WGS sequence"/>
</dbReference>